<dbReference type="InterPro" id="IPR041686">
    <property type="entry name" value="Znf-CCCH_3"/>
</dbReference>
<dbReference type="Pfam" id="PF15663">
    <property type="entry name" value="zf-CCCH_3"/>
    <property type="match status" value="1"/>
</dbReference>
<keyword evidence="2" id="KW-0677">Repeat</keyword>
<keyword evidence="1 6" id="KW-0479">Metal-binding</keyword>
<evidence type="ECO:0000259" key="8">
    <source>
        <dbReference type="PROSITE" id="PS50103"/>
    </source>
</evidence>
<feature type="compositionally biased region" description="Basic and acidic residues" evidence="7">
    <location>
        <begin position="622"/>
        <end position="631"/>
    </location>
</feature>
<keyword evidence="3 6" id="KW-0863">Zinc-finger</keyword>
<feature type="zinc finger region" description="C3H1-type" evidence="6">
    <location>
        <begin position="146"/>
        <end position="173"/>
    </location>
</feature>
<evidence type="ECO:0000256" key="4">
    <source>
        <dbReference type="ARBA" id="ARBA00022833"/>
    </source>
</evidence>
<sequence>MVGTLPPSLQSQPPAASSSLAPAGAAGAGGVVATTTVAATSSGGGGVALAEEEALKRNTDCVYFLASPLTCKKGSECEYRHSDIARVNPRDCWYWLHGNCLNPKCGFRHPPLDGLLGTQMPNPVVTSVPASQPATTPAASVSYASGKQGVPCVFFQKGICLKGDWCPFLHASNSANNKQSQAAIPASEPPVFKKTFGSLEKGTQDKKITQTSVLKSAELTTQAKPILKFESAPAKKETNNSKRLPPSGVDNELRGYRPVDTANNGNRVSLTTRVQQQPPPLQVNDHTTTLNNKDLEEPSREPSPGFDVLVDNELGDSDYYHTEDHFGRSRDHEEMNEYYDGRSGDYGSLLDADQDIYRDSRGYDSYEQLQGQYGWEQRRSSSERMSGVLAYPEQRRYGMADSPDQIDESDLRHHLSKHRRVNGLRSVINHDYPHERPDERGHQGSRRDLRQDRDRRDSSLSSRLRGRIKIPGASSSPTDVSDLRSDRETERRRERSGLSPGGSQVPSRLRDRIKEKVQEDFNNDGRNNRGLRMRTDMISDNNIDFAAPKSLAELKSSSKSADGSDQQSMGKRKYSKIDYQQQAGEDLSFEGPKPLEEILKRKRKSDSVVSGSGMTSQYAEDNSQRKADESSKQVVHFSPSQNDSSLPHKENEEYKLASGVKSVSEGAQSGDSQSLSHGKNEGEVEEGMIVDDATKVREPEAYDHGDEDFDYEQGDGDNYNVDEGENGDAEEEYLDDEDGDDGDDDDFAKKMGVMY</sequence>
<evidence type="ECO:0000256" key="6">
    <source>
        <dbReference type="PROSITE-ProRule" id="PRU00723"/>
    </source>
</evidence>
<dbReference type="InterPro" id="IPR036855">
    <property type="entry name" value="Znf_CCCH_sf"/>
</dbReference>
<feature type="domain" description="C3H1-type" evidence="8">
    <location>
        <begin position="86"/>
        <end position="112"/>
    </location>
</feature>
<feature type="zinc finger region" description="C3H1-type" evidence="6">
    <location>
        <begin position="55"/>
        <end position="84"/>
    </location>
</feature>
<dbReference type="Proteomes" id="UP001652660">
    <property type="component" value="Chromosome 11c"/>
</dbReference>
<protein>
    <submittedName>
        <fullName evidence="10 11">Zinc finger CCCH domain-containing protein 17-like</fullName>
    </submittedName>
</protein>
<keyword evidence="4 6" id="KW-0862">Zinc</keyword>
<feature type="compositionally biased region" description="Polar residues" evidence="7">
    <location>
        <begin position="607"/>
        <end position="621"/>
    </location>
</feature>
<feature type="region of interest" description="Disordered" evidence="7">
    <location>
        <begin position="228"/>
        <end position="347"/>
    </location>
</feature>
<evidence type="ECO:0000256" key="2">
    <source>
        <dbReference type="ARBA" id="ARBA00022737"/>
    </source>
</evidence>
<dbReference type="PANTHER" id="PTHR15725:SF14">
    <property type="entry name" value="ZINC FINGER CCCH DOMAIN-CONTAINING PROTEIN 11A"/>
    <property type="match status" value="1"/>
</dbReference>
<keyword evidence="9" id="KW-1185">Reference proteome</keyword>
<evidence type="ECO:0000256" key="7">
    <source>
        <dbReference type="SAM" id="MobiDB-lite"/>
    </source>
</evidence>
<feature type="domain" description="C3H1-type" evidence="8">
    <location>
        <begin position="55"/>
        <end position="84"/>
    </location>
</feature>
<dbReference type="RefSeq" id="XP_027097251.1">
    <property type="nucleotide sequence ID" value="XM_027241450.1"/>
</dbReference>
<feature type="region of interest" description="Disordered" evidence="7">
    <location>
        <begin position="393"/>
        <end position="510"/>
    </location>
</feature>
<feature type="compositionally biased region" description="Polar residues" evidence="7">
    <location>
        <begin position="665"/>
        <end position="677"/>
    </location>
</feature>
<feature type="compositionally biased region" description="Acidic residues" evidence="7">
    <location>
        <begin position="705"/>
        <end position="746"/>
    </location>
</feature>
<gene>
    <name evidence="10 11" type="primary">LOC113716900</name>
</gene>
<feature type="compositionally biased region" description="Basic and acidic residues" evidence="7">
    <location>
        <begin position="318"/>
        <end position="343"/>
    </location>
</feature>
<dbReference type="AlphaFoldDB" id="A0A6P6V3K1"/>
<feature type="zinc finger region" description="C3H1-type" evidence="6">
    <location>
        <begin position="86"/>
        <end position="112"/>
    </location>
</feature>
<accession>A0A6P6V3K1</accession>
<dbReference type="PANTHER" id="PTHR15725">
    <property type="entry name" value="ZN-FINGER, C-X8-C-X5-C-X3-H TYPE-CONTAINING"/>
    <property type="match status" value="1"/>
</dbReference>
<dbReference type="PROSITE" id="PS50103">
    <property type="entry name" value="ZF_C3H1"/>
    <property type="match status" value="3"/>
</dbReference>
<feature type="domain" description="C3H1-type" evidence="8">
    <location>
        <begin position="146"/>
        <end position="173"/>
    </location>
</feature>
<feature type="compositionally biased region" description="Basic and acidic residues" evidence="7">
    <location>
        <begin position="692"/>
        <end position="704"/>
    </location>
</feature>
<evidence type="ECO:0000313" key="10">
    <source>
        <dbReference type="RefSeq" id="XP_027097251.1"/>
    </source>
</evidence>
<evidence type="ECO:0000313" key="9">
    <source>
        <dbReference type="Proteomes" id="UP001652660"/>
    </source>
</evidence>
<dbReference type="GO" id="GO:0003729">
    <property type="term" value="F:mRNA binding"/>
    <property type="evidence" value="ECO:0007669"/>
    <property type="project" value="TreeGrafter"/>
</dbReference>
<dbReference type="GeneID" id="113716900"/>
<dbReference type="FunFam" id="4.10.1000.10:FF:000021">
    <property type="entry name" value="Zinc finger CCCH domain-containing protein 17"/>
    <property type="match status" value="1"/>
</dbReference>
<dbReference type="OrthoDB" id="5395350at2759"/>
<dbReference type="Gene3D" id="4.10.1000.10">
    <property type="entry name" value="Zinc finger, CCCH-type"/>
    <property type="match status" value="1"/>
</dbReference>
<dbReference type="GO" id="GO:0003677">
    <property type="term" value="F:DNA binding"/>
    <property type="evidence" value="ECO:0007669"/>
    <property type="project" value="UniProtKB-KW"/>
</dbReference>
<feature type="region of interest" description="Disordered" evidence="7">
    <location>
        <begin position="516"/>
        <end position="535"/>
    </location>
</feature>
<evidence type="ECO:0000256" key="5">
    <source>
        <dbReference type="ARBA" id="ARBA00023125"/>
    </source>
</evidence>
<feature type="compositionally biased region" description="Basic and acidic residues" evidence="7">
    <location>
        <begin position="646"/>
        <end position="655"/>
    </location>
</feature>
<evidence type="ECO:0000256" key="3">
    <source>
        <dbReference type="ARBA" id="ARBA00022771"/>
    </source>
</evidence>
<feature type="region of interest" description="Disordered" evidence="7">
    <location>
        <begin position="1"/>
        <end position="20"/>
    </location>
</feature>
<dbReference type="GO" id="GO:0008270">
    <property type="term" value="F:zinc ion binding"/>
    <property type="evidence" value="ECO:0007669"/>
    <property type="project" value="UniProtKB-KW"/>
</dbReference>
<feature type="region of interest" description="Disordered" evidence="7">
    <location>
        <begin position="554"/>
        <end position="755"/>
    </location>
</feature>
<feature type="compositionally biased region" description="Polar residues" evidence="7">
    <location>
        <begin position="261"/>
        <end position="276"/>
    </location>
</feature>
<reference evidence="10 11" key="2">
    <citation type="submission" date="2025-04" db="UniProtKB">
        <authorList>
            <consortium name="RefSeq"/>
        </authorList>
    </citation>
    <scope>IDENTIFICATION</scope>
    <source>
        <tissue evidence="10 11">Leaves</tissue>
    </source>
</reference>
<proteinExistence type="predicted"/>
<dbReference type="Pfam" id="PF14608">
    <property type="entry name" value="zf-CCCH_2"/>
    <property type="match status" value="1"/>
</dbReference>
<feature type="compositionally biased region" description="Basic and acidic residues" evidence="7">
    <location>
        <begin position="431"/>
        <end position="458"/>
    </location>
</feature>
<dbReference type="RefSeq" id="XP_027097252.1">
    <property type="nucleotide sequence ID" value="XM_027241451.1"/>
</dbReference>
<dbReference type="SMART" id="SM00356">
    <property type="entry name" value="ZnF_C3H1"/>
    <property type="match status" value="3"/>
</dbReference>
<keyword evidence="5" id="KW-0238">DNA-binding</keyword>
<feature type="compositionally biased region" description="Basic and acidic residues" evidence="7">
    <location>
        <begin position="481"/>
        <end position="496"/>
    </location>
</feature>
<reference evidence="9" key="1">
    <citation type="journal article" date="2025" name="Foods">
        <title>Unveiling the Microbial Signatures of Arabica Coffee Cherries: Insights into Ripeness Specific Diversity, Functional Traits, and Implications for Quality and Safety.</title>
        <authorList>
            <consortium name="RefSeq"/>
            <person name="Tenea G.N."/>
            <person name="Cifuentes V."/>
            <person name="Reyes P."/>
            <person name="Cevallos-Vallejos M."/>
        </authorList>
    </citation>
    <scope>NUCLEOTIDE SEQUENCE [LARGE SCALE GENOMIC DNA]</scope>
</reference>
<evidence type="ECO:0000313" key="11">
    <source>
        <dbReference type="RefSeq" id="XP_027097252.1"/>
    </source>
</evidence>
<dbReference type="InterPro" id="IPR000571">
    <property type="entry name" value="Znf_CCCH"/>
</dbReference>
<organism evidence="9 10">
    <name type="scientific">Coffea arabica</name>
    <name type="common">Arabian coffee</name>
    <dbReference type="NCBI Taxonomy" id="13443"/>
    <lineage>
        <taxon>Eukaryota</taxon>
        <taxon>Viridiplantae</taxon>
        <taxon>Streptophyta</taxon>
        <taxon>Embryophyta</taxon>
        <taxon>Tracheophyta</taxon>
        <taxon>Spermatophyta</taxon>
        <taxon>Magnoliopsida</taxon>
        <taxon>eudicotyledons</taxon>
        <taxon>Gunneridae</taxon>
        <taxon>Pentapetalae</taxon>
        <taxon>asterids</taxon>
        <taxon>lamiids</taxon>
        <taxon>Gentianales</taxon>
        <taxon>Rubiaceae</taxon>
        <taxon>Ixoroideae</taxon>
        <taxon>Gardenieae complex</taxon>
        <taxon>Bertiereae - Coffeeae clade</taxon>
        <taxon>Coffeeae</taxon>
        <taxon>Coffea</taxon>
    </lineage>
</organism>
<name>A0A6P6V3K1_COFAR</name>
<evidence type="ECO:0000256" key="1">
    <source>
        <dbReference type="ARBA" id="ARBA00022723"/>
    </source>
</evidence>
<dbReference type="SUPFAM" id="SSF90229">
    <property type="entry name" value="CCCH zinc finger"/>
    <property type="match status" value="1"/>
</dbReference>